<organism evidence="2 3">
    <name type="scientific">Deinococcus cellulosilyticus (strain DSM 18568 / NBRC 106333 / KACC 11606 / 5516J-15)</name>
    <dbReference type="NCBI Taxonomy" id="1223518"/>
    <lineage>
        <taxon>Bacteria</taxon>
        <taxon>Thermotogati</taxon>
        <taxon>Deinococcota</taxon>
        <taxon>Deinococci</taxon>
        <taxon>Deinococcales</taxon>
        <taxon>Deinococcaceae</taxon>
        <taxon>Deinococcus</taxon>
    </lineage>
</organism>
<sequence length="202" mass="23393">MARNLTFQYVFESSLTWSEMREHLTMERIHLRRTAYIAVKHHDDRISFHLYQQVDTDFSNTFSLTLHPSETRRYPVGTGNEMEGCVTLLNPVVAVWFLVLSGLTLFHVLREALTTVQRYGMGYDPVLKARILENIIPILQNMQNSWIFFSMYFVLWALMAWTAGREGEAHHTVRKAIEPLLKGKLRKTRKFSAPVPHPSSGA</sequence>
<feature type="transmembrane region" description="Helical" evidence="1">
    <location>
        <begin position="88"/>
        <end position="109"/>
    </location>
</feature>
<feature type="transmembrane region" description="Helical" evidence="1">
    <location>
        <begin position="146"/>
        <end position="164"/>
    </location>
</feature>
<dbReference type="AlphaFoldDB" id="A0A511N9W1"/>
<reference evidence="2 3" key="1">
    <citation type="submission" date="2019-07" db="EMBL/GenBank/DDBJ databases">
        <title>Whole genome shotgun sequence of Deinococcus cellulosilyticus NBRC 106333.</title>
        <authorList>
            <person name="Hosoyama A."/>
            <person name="Uohara A."/>
            <person name="Ohji S."/>
            <person name="Ichikawa N."/>
        </authorList>
    </citation>
    <scope>NUCLEOTIDE SEQUENCE [LARGE SCALE GENOMIC DNA]</scope>
    <source>
        <strain evidence="2 3">NBRC 106333</strain>
    </source>
</reference>
<evidence type="ECO:0000256" key="1">
    <source>
        <dbReference type="SAM" id="Phobius"/>
    </source>
</evidence>
<evidence type="ECO:0000313" key="3">
    <source>
        <dbReference type="Proteomes" id="UP000321306"/>
    </source>
</evidence>
<gene>
    <name evidence="2" type="ORF">DC3_49130</name>
</gene>
<proteinExistence type="predicted"/>
<evidence type="ECO:0000313" key="2">
    <source>
        <dbReference type="EMBL" id="GEM49278.1"/>
    </source>
</evidence>
<comment type="caution">
    <text evidence="2">The sequence shown here is derived from an EMBL/GenBank/DDBJ whole genome shotgun (WGS) entry which is preliminary data.</text>
</comment>
<dbReference type="Proteomes" id="UP000321306">
    <property type="component" value="Unassembled WGS sequence"/>
</dbReference>
<keyword evidence="3" id="KW-1185">Reference proteome</keyword>
<dbReference type="RefSeq" id="WP_146889525.1">
    <property type="nucleotide sequence ID" value="NZ_BJXB01000031.1"/>
</dbReference>
<name>A0A511N9W1_DEIC1</name>
<keyword evidence="1" id="KW-0472">Membrane</keyword>
<dbReference type="EMBL" id="BJXB01000031">
    <property type="protein sequence ID" value="GEM49278.1"/>
    <property type="molecule type" value="Genomic_DNA"/>
</dbReference>
<keyword evidence="1" id="KW-0812">Transmembrane</keyword>
<keyword evidence="1" id="KW-1133">Transmembrane helix</keyword>
<protein>
    <submittedName>
        <fullName evidence="2">Uncharacterized protein</fullName>
    </submittedName>
</protein>
<accession>A0A511N9W1</accession>